<dbReference type="InterPro" id="IPR027417">
    <property type="entry name" value="P-loop_NTPase"/>
</dbReference>
<dbReference type="Proteomes" id="UP001165089">
    <property type="component" value="Unassembled WGS sequence"/>
</dbReference>
<dbReference type="PANTHER" id="PTHR11070">
    <property type="entry name" value="UVRD / RECB / PCRA DNA HELICASE FAMILY MEMBER"/>
    <property type="match status" value="1"/>
</dbReference>
<evidence type="ECO:0000256" key="5">
    <source>
        <dbReference type="ARBA" id="ARBA00022840"/>
    </source>
</evidence>
<evidence type="ECO:0000256" key="11">
    <source>
        <dbReference type="ARBA" id="ARBA00048988"/>
    </source>
</evidence>
<feature type="binding site" evidence="12">
    <location>
        <begin position="36"/>
        <end position="43"/>
    </location>
    <ligand>
        <name>ATP</name>
        <dbReference type="ChEBI" id="CHEBI:30616"/>
    </ligand>
</feature>
<evidence type="ECO:0000256" key="2">
    <source>
        <dbReference type="ARBA" id="ARBA00022741"/>
    </source>
</evidence>
<comment type="catalytic activity">
    <reaction evidence="8">
        <text>Couples ATP hydrolysis with the unwinding of duplex DNA by translocating in the 3'-5' direction.</text>
        <dbReference type="EC" id="5.6.2.4"/>
    </reaction>
</comment>
<evidence type="ECO:0000256" key="6">
    <source>
        <dbReference type="ARBA" id="ARBA00023125"/>
    </source>
</evidence>
<dbReference type="GO" id="GO:0004386">
    <property type="term" value="F:helicase activity"/>
    <property type="evidence" value="ECO:0007669"/>
    <property type="project" value="UniProtKB-KW"/>
</dbReference>
<feature type="domain" description="UvrD-like helicase ATP-binding" evidence="14">
    <location>
        <begin position="15"/>
        <end position="293"/>
    </location>
</feature>
<dbReference type="EC" id="5.6.2.4" evidence="9"/>
<name>A0ABQ5Q9L3_9BACT</name>
<comment type="caution">
    <text evidence="16">The sequence shown here is derived from an EMBL/GenBank/DDBJ whole genome shotgun (WGS) entry which is preliminary data.</text>
</comment>
<accession>A0ABQ5Q9L3</accession>
<dbReference type="RefSeq" id="WP_285727169.1">
    <property type="nucleotide sequence ID" value="NZ_BSDD01000005.1"/>
</dbReference>
<sequence>MPGDAPDLSDHPLMKHLNAPQREAVCHAHGPLLILAGAGSGKTTVITRRIAWLIEEEGVHPGSILAMTFTNKAAEEMRDRVQRLVSVPLEQLWVSTFHSFCTRILRREGDRTPVGRDFVIFDPSDQKSLMKQVLAELHLPEKQFHPRKVLEVISDFKNRCLLPEEAREEALDPWTRKVLEAYDLYQKGLRSHRACDFDDLLLYTERLFREPALQTAYGDRFKFILVDEYQDTNRAQYLLVQHLARRHHNLCVVGDEDQSIYGWRGADIRNILDFQRDFPEAVQIKLEQNYRSTQRILDAASSVIANNSQRLGKTLWSDLGHGESIVFKLTDEGRLEAEWVVQRILELRATDAEAKVAVLYRANWQSRQLEEALRARNLPYRLVGGVKFYERQEVKDLISYLRLVSNPFDLVSFRRCVNAPSRGVGPTTLAKIEGAIPEGGTALEGLADLLRRGELKGRAQREMGRFLELFRRAAGEREAQGLAGLVRWVLQESGYLQSLEDEGTLEAEGRIRNLEEFLSAAAEAESLGVRLSEFLDRITLAADADQVEESAHLSLMTIHCAKGLEFPYVFVVGMEEDVFPNRNARETPEGLEEERRLFYVAITRAQRRLTLTAARRRRIMGTEMLGMPSRFLREIPAEALQAPIRWGTELYQAGEGVRPGSSFTRGAGGASVATELQRIRGFFDRVRAQAEEPADPSGHRDEQPEPEPESRPAAGAWPGGTRVRSPRFGRGIIVASSGSGDGLTYTVRFAEAGEKRIVARFGMLEKEG</sequence>
<dbReference type="InterPro" id="IPR014017">
    <property type="entry name" value="DNA_helicase_UvrD-like_C"/>
</dbReference>
<protein>
    <recommendedName>
        <fullName evidence="9">DNA 3'-5' helicase</fullName>
        <ecNumber evidence="9">5.6.2.4</ecNumber>
    </recommendedName>
    <alternativeName>
        <fullName evidence="10">DNA 3'-5' helicase II</fullName>
    </alternativeName>
</protein>
<evidence type="ECO:0000256" key="1">
    <source>
        <dbReference type="ARBA" id="ARBA00009922"/>
    </source>
</evidence>
<dbReference type="SUPFAM" id="SSF52540">
    <property type="entry name" value="P-loop containing nucleoside triphosphate hydrolases"/>
    <property type="match status" value="1"/>
</dbReference>
<keyword evidence="2 12" id="KW-0547">Nucleotide-binding</keyword>
<evidence type="ECO:0000256" key="4">
    <source>
        <dbReference type="ARBA" id="ARBA00022806"/>
    </source>
</evidence>
<evidence type="ECO:0000313" key="17">
    <source>
        <dbReference type="Proteomes" id="UP001165089"/>
    </source>
</evidence>
<evidence type="ECO:0000256" key="8">
    <source>
        <dbReference type="ARBA" id="ARBA00034617"/>
    </source>
</evidence>
<dbReference type="InterPro" id="IPR000212">
    <property type="entry name" value="DNA_helicase_UvrD/REP"/>
</dbReference>
<reference evidence="16 17" key="1">
    <citation type="journal article" date="2023" name="Antonie Van Leeuwenhoek">
        <title>Mesoterricola silvestris gen. nov., sp. nov., Mesoterricola sediminis sp. nov., Geothrix oryzae sp. nov., Geothrix edaphica sp. nov., Geothrix rubra sp. nov., and Geothrix limicola sp. nov., six novel members of Acidobacteriota isolated from soils.</title>
        <authorList>
            <person name="Itoh H."/>
            <person name="Sugisawa Y."/>
            <person name="Mise K."/>
            <person name="Xu Z."/>
            <person name="Kuniyasu M."/>
            <person name="Ushijima N."/>
            <person name="Kawano K."/>
            <person name="Kobayashi E."/>
            <person name="Shiratori Y."/>
            <person name="Masuda Y."/>
            <person name="Senoo K."/>
        </authorList>
    </citation>
    <scope>NUCLEOTIDE SEQUENCE [LARGE SCALE GENOMIC DNA]</scope>
    <source>
        <strain evidence="16 17">Red803</strain>
    </source>
</reference>
<evidence type="ECO:0000313" key="16">
    <source>
        <dbReference type="EMBL" id="GLH71176.1"/>
    </source>
</evidence>
<dbReference type="PANTHER" id="PTHR11070:SF2">
    <property type="entry name" value="ATP-DEPENDENT DNA HELICASE SRS2"/>
    <property type="match status" value="1"/>
</dbReference>
<dbReference type="EMBL" id="BSDD01000005">
    <property type="protein sequence ID" value="GLH71176.1"/>
    <property type="molecule type" value="Genomic_DNA"/>
</dbReference>
<organism evidence="16 17">
    <name type="scientific">Geothrix rubra</name>
    <dbReference type="NCBI Taxonomy" id="2927977"/>
    <lineage>
        <taxon>Bacteria</taxon>
        <taxon>Pseudomonadati</taxon>
        <taxon>Acidobacteriota</taxon>
        <taxon>Holophagae</taxon>
        <taxon>Holophagales</taxon>
        <taxon>Holophagaceae</taxon>
        <taxon>Geothrix</taxon>
    </lineage>
</organism>
<keyword evidence="6" id="KW-0238">DNA-binding</keyword>
<keyword evidence="4 12" id="KW-0347">Helicase</keyword>
<evidence type="ECO:0000256" key="7">
    <source>
        <dbReference type="ARBA" id="ARBA00023235"/>
    </source>
</evidence>
<evidence type="ECO:0000256" key="10">
    <source>
        <dbReference type="ARBA" id="ARBA00034923"/>
    </source>
</evidence>
<evidence type="ECO:0000259" key="14">
    <source>
        <dbReference type="PROSITE" id="PS51198"/>
    </source>
</evidence>
<dbReference type="CDD" id="cd18807">
    <property type="entry name" value="SF1_C_UvrD"/>
    <property type="match status" value="1"/>
</dbReference>
<dbReference type="Pfam" id="PF13361">
    <property type="entry name" value="UvrD_C"/>
    <property type="match status" value="1"/>
</dbReference>
<evidence type="ECO:0000256" key="9">
    <source>
        <dbReference type="ARBA" id="ARBA00034808"/>
    </source>
</evidence>
<comment type="catalytic activity">
    <reaction evidence="11">
        <text>ATP + H2O = ADP + phosphate + H(+)</text>
        <dbReference type="Rhea" id="RHEA:13065"/>
        <dbReference type="ChEBI" id="CHEBI:15377"/>
        <dbReference type="ChEBI" id="CHEBI:15378"/>
        <dbReference type="ChEBI" id="CHEBI:30616"/>
        <dbReference type="ChEBI" id="CHEBI:43474"/>
        <dbReference type="ChEBI" id="CHEBI:456216"/>
        <dbReference type="EC" id="5.6.2.4"/>
    </reaction>
</comment>
<dbReference type="InterPro" id="IPR014016">
    <property type="entry name" value="UvrD-like_ATP-bd"/>
</dbReference>
<dbReference type="Pfam" id="PF00580">
    <property type="entry name" value="UvrD-helicase"/>
    <property type="match status" value="1"/>
</dbReference>
<comment type="similarity">
    <text evidence="1">Belongs to the helicase family. UvrD subfamily.</text>
</comment>
<dbReference type="PROSITE" id="PS51198">
    <property type="entry name" value="UVRD_HELICASE_ATP_BIND"/>
    <property type="match status" value="1"/>
</dbReference>
<evidence type="ECO:0000256" key="12">
    <source>
        <dbReference type="PROSITE-ProRule" id="PRU00560"/>
    </source>
</evidence>
<evidence type="ECO:0000259" key="15">
    <source>
        <dbReference type="PROSITE" id="PS51217"/>
    </source>
</evidence>
<evidence type="ECO:0000256" key="13">
    <source>
        <dbReference type="SAM" id="MobiDB-lite"/>
    </source>
</evidence>
<keyword evidence="5 12" id="KW-0067">ATP-binding</keyword>
<dbReference type="Gene3D" id="1.10.486.10">
    <property type="entry name" value="PCRA, domain 4"/>
    <property type="match status" value="1"/>
</dbReference>
<dbReference type="InterPro" id="IPR013986">
    <property type="entry name" value="DExx_box_DNA_helicase_dom_sf"/>
</dbReference>
<keyword evidence="3 12" id="KW-0378">Hydrolase</keyword>
<dbReference type="PROSITE" id="PS51217">
    <property type="entry name" value="UVRD_HELICASE_CTER"/>
    <property type="match status" value="1"/>
</dbReference>
<proteinExistence type="inferred from homology"/>
<dbReference type="CDD" id="cd17932">
    <property type="entry name" value="DEXQc_UvrD"/>
    <property type="match status" value="1"/>
</dbReference>
<feature type="region of interest" description="Disordered" evidence="13">
    <location>
        <begin position="690"/>
        <end position="724"/>
    </location>
</feature>
<feature type="domain" description="UvrD-like helicase C-terminal" evidence="15">
    <location>
        <begin position="294"/>
        <end position="563"/>
    </location>
</feature>
<evidence type="ECO:0000256" key="3">
    <source>
        <dbReference type="ARBA" id="ARBA00022801"/>
    </source>
</evidence>
<keyword evidence="7" id="KW-0413">Isomerase</keyword>
<dbReference type="Gene3D" id="3.40.50.300">
    <property type="entry name" value="P-loop containing nucleotide triphosphate hydrolases"/>
    <property type="match status" value="2"/>
</dbReference>
<keyword evidence="17" id="KW-1185">Reference proteome</keyword>
<gene>
    <name evidence="16" type="primary">pcrA</name>
    <name evidence="16" type="ORF">GETHPA_27090</name>
</gene>
<dbReference type="Gene3D" id="1.10.10.160">
    <property type="match status" value="1"/>
</dbReference>